<dbReference type="InterPro" id="IPR003594">
    <property type="entry name" value="HATPase_dom"/>
</dbReference>
<evidence type="ECO:0000313" key="12">
    <source>
        <dbReference type="Proteomes" id="UP001500454"/>
    </source>
</evidence>
<gene>
    <name evidence="11" type="ORF">GCM10023186_16810</name>
</gene>
<keyword evidence="9" id="KW-1133">Transmembrane helix</keyword>
<sequence>MLPIYDQKSRIKLLIVVLALVIGAVTVVYTNLLVSRLSEREQQQIDLYAKALRFTINTESDDTNVQFVSTEIIQANKTVPVILTDAEGNIADARNLDLPKGLTEQQRTELLQREIEQMKELHPPIVIELGAGARNYVYYKDSLILSQLRTYPLVQLAVIASLGIIAYFAFSYSRRAEQNRVWVGLAKETAHQLGTPLSSLMAWQEYLRDSERFRDEPIVEELGKDIRRLEIITERFSNIGSIPILKDEDVYEVAERAIDYLKVRVSRKVVFKVESLLPRGTTAKLNVPLLEWVIENICKNAVDAMDGRGSITLIIRHGGRQNKQIALDITDTGKGIPKSKLETVFQPGYTTKKRGWGLGLALAKRIIDNYHSGRLYVRWSEVGKGTTFRVLLNA</sequence>
<evidence type="ECO:0000256" key="9">
    <source>
        <dbReference type="SAM" id="Phobius"/>
    </source>
</evidence>
<dbReference type="PANTHER" id="PTHR43065">
    <property type="entry name" value="SENSOR HISTIDINE KINASE"/>
    <property type="match status" value="1"/>
</dbReference>
<comment type="catalytic activity">
    <reaction evidence="1">
        <text>ATP + protein L-histidine = ADP + protein N-phospho-L-histidine.</text>
        <dbReference type="EC" id="2.7.13.3"/>
    </reaction>
</comment>
<keyword evidence="9" id="KW-0812">Transmembrane</keyword>
<dbReference type="SUPFAM" id="SSF55874">
    <property type="entry name" value="ATPase domain of HSP90 chaperone/DNA topoisomerase II/histidine kinase"/>
    <property type="match status" value="1"/>
</dbReference>
<dbReference type="InterPro" id="IPR004358">
    <property type="entry name" value="Sig_transdc_His_kin-like_C"/>
</dbReference>
<dbReference type="Pfam" id="PF02518">
    <property type="entry name" value="HATPase_c"/>
    <property type="match status" value="1"/>
</dbReference>
<reference evidence="12" key="1">
    <citation type="journal article" date="2019" name="Int. J. Syst. Evol. Microbiol.">
        <title>The Global Catalogue of Microorganisms (GCM) 10K type strain sequencing project: providing services to taxonomists for standard genome sequencing and annotation.</title>
        <authorList>
            <consortium name="The Broad Institute Genomics Platform"/>
            <consortium name="The Broad Institute Genome Sequencing Center for Infectious Disease"/>
            <person name="Wu L."/>
            <person name="Ma J."/>
        </authorList>
    </citation>
    <scope>NUCLEOTIDE SEQUENCE [LARGE SCALE GENOMIC DNA]</scope>
    <source>
        <strain evidence="12">JCM 17924</strain>
    </source>
</reference>
<dbReference type="Proteomes" id="UP001500454">
    <property type="component" value="Unassembled WGS sequence"/>
</dbReference>
<name>A0ABP8IY50_9BACT</name>
<feature type="transmembrane region" description="Helical" evidence="9">
    <location>
        <begin position="150"/>
        <end position="170"/>
    </location>
</feature>
<accession>A0ABP8IY50</accession>
<keyword evidence="3" id="KW-0597">Phosphoprotein</keyword>
<evidence type="ECO:0000256" key="8">
    <source>
        <dbReference type="ARBA" id="ARBA00023012"/>
    </source>
</evidence>
<dbReference type="GO" id="GO:0016301">
    <property type="term" value="F:kinase activity"/>
    <property type="evidence" value="ECO:0007669"/>
    <property type="project" value="UniProtKB-KW"/>
</dbReference>
<dbReference type="PANTHER" id="PTHR43065:SF10">
    <property type="entry name" value="PEROXIDE STRESS-ACTIVATED HISTIDINE KINASE MAK3"/>
    <property type="match status" value="1"/>
</dbReference>
<evidence type="ECO:0000259" key="10">
    <source>
        <dbReference type="PROSITE" id="PS50109"/>
    </source>
</evidence>
<keyword evidence="5" id="KW-0547">Nucleotide-binding</keyword>
<proteinExistence type="predicted"/>
<evidence type="ECO:0000256" key="5">
    <source>
        <dbReference type="ARBA" id="ARBA00022741"/>
    </source>
</evidence>
<evidence type="ECO:0000256" key="4">
    <source>
        <dbReference type="ARBA" id="ARBA00022679"/>
    </source>
</evidence>
<dbReference type="SMART" id="SM00387">
    <property type="entry name" value="HATPase_c"/>
    <property type="match status" value="1"/>
</dbReference>
<dbReference type="EMBL" id="BAABHA010000002">
    <property type="protein sequence ID" value="GAA4379354.1"/>
    <property type="molecule type" value="Genomic_DNA"/>
</dbReference>
<keyword evidence="6 11" id="KW-0418">Kinase</keyword>
<protein>
    <recommendedName>
        <fullName evidence="2">histidine kinase</fullName>
        <ecNumber evidence="2">2.7.13.3</ecNumber>
    </recommendedName>
</protein>
<feature type="transmembrane region" description="Helical" evidence="9">
    <location>
        <begin position="12"/>
        <end position="32"/>
    </location>
</feature>
<comment type="caution">
    <text evidence="11">The sequence shown here is derived from an EMBL/GenBank/DDBJ whole genome shotgun (WGS) entry which is preliminary data.</text>
</comment>
<evidence type="ECO:0000256" key="1">
    <source>
        <dbReference type="ARBA" id="ARBA00000085"/>
    </source>
</evidence>
<organism evidence="11 12">
    <name type="scientific">Hymenobacter koreensis</name>
    <dbReference type="NCBI Taxonomy" id="1084523"/>
    <lineage>
        <taxon>Bacteria</taxon>
        <taxon>Pseudomonadati</taxon>
        <taxon>Bacteroidota</taxon>
        <taxon>Cytophagia</taxon>
        <taxon>Cytophagales</taxon>
        <taxon>Hymenobacteraceae</taxon>
        <taxon>Hymenobacter</taxon>
    </lineage>
</organism>
<dbReference type="EC" id="2.7.13.3" evidence="2"/>
<dbReference type="PROSITE" id="PS50109">
    <property type="entry name" value="HIS_KIN"/>
    <property type="match status" value="1"/>
</dbReference>
<evidence type="ECO:0000313" key="11">
    <source>
        <dbReference type="EMBL" id="GAA4379354.1"/>
    </source>
</evidence>
<evidence type="ECO:0000256" key="6">
    <source>
        <dbReference type="ARBA" id="ARBA00022777"/>
    </source>
</evidence>
<keyword evidence="7" id="KW-0067">ATP-binding</keyword>
<dbReference type="InterPro" id="IPR005467">
    <property type="entry name" value="His_kinase_dom"/>
</dbReference>
<evidence type="ECO:0000256" key="3">
    <source>
        <dbReference type="ARBA" id="ARBA00022553"/>
    </source>
</evidence>
<keyword evidence="9" id="KW-0472">Membrane</keyword>
<dbReference type="InterPro" id="IPR036890">
    <property type="entry name" value="HATPase_C_sf"/>
</dbReference>
<evidence type="ECO:0000256" key="7">
    <source>
        <dbReference type="ARBA" id="ARBA00022840"/>
    </source>
</evidence>
<keyword evidence="12" id="KW-1185">Reference proteome</keyword>
<keyword evidence="8" id="KW-0902">Two-component regulatory system</keyword>
<dbReference type="Gene3D" id="3.30.565.10">
    <property type="entry name" value="Histidine kinase-like ATPase, C-terminal domain"/>
    <property type="match status" value="1"/>
</dbReference>
<keyword evidence="4" id="KW-0808">Transferase</keyword>
<evidence type="ECO:0000256" key="2">
    <source>
        <dbReference type="ARBA" id="ARBA00012438"/>
    </source>
</evidence>
<feature type="domain" description="Histidine kinase" evidence="10">
    <location>
        <begin position="188"/>
        <end position="394"/>
    </location>
</feature>
<dbReference type="PRINTS" id="PR00344">
    <property type="entry name" value="BCTRLSENSOR"/>
</dbReference>